<dbReference type="GeneTree" id="ENSGT00940000168688"/>
<name>A0A3B4YTL4_SERLL</name>
<dbReference type="InterPro" id="IPR002223">
    <property type="entry name" value="Kunitz_BPTI"/>
</dbReference>
<dbReference type="PANTHER" id="PTHR10083:SF373">
    <property type="entry name" value="SERINE PEPTIDASE INHIBITOR, KUNITZ TYPE, 2"/>
    <property type="match status" value="1"/>
</dbReference>
<dbReference type="GO" id="GO:0005615">
    <property type="term" value="C:extracellular space"/>
    <property type="evidence" value="ECO:0007669"/>
    <property type="project" value="TreeGrafter"/>
</dbReference>
<evidence type="ECO:0000313" key="6">
    <source>
        <dbReference type="Ensembl" id="ENSSLDP00000031688.1"/>
    </source>
</evidence>
<proteinExistence type="predicted"/>
<feature type="transmembrane region" description="Helical" evidence="3">
    <location>
        <begin position="160"/>
        <end position="184"/>
    </location>
</feature>
<evidence type="ECO:0000313" key="7">
    <source>
        <dbReference type="Proteomes" id="UP000261360"/>
    </source>
</evidence>
<dbReference type="KEGG" id="slal:111666884"/>
<dbReference type="PROSITE" id="PS00280">
    <property type="entry name" value="BPTI_KUNITZ_1"/>
    <property type="match status" value="1"/>
</dbReference>
<keyword evidence="3" id="KW-0812">Transmembrane</keyword>
<feature type="signal peptide" evidence="4">
    <location>
        <begin position="1"/>
        <end position="19"/>
    </location>
</feature>
<evidence type="ECO:0000256" key="3">
    <source>
        <dbReference type="SAM" id="Phobius"/>
    </source>
</evidence>
<evidence type="ECO:0000256" key="4">
    <source>
        <dbReference type="SAM" id="SignalP"/>
    </source>
</evidence>
<dbReference type="AlphaFoldDB" id="A0A3B4YTL4"/>
<feature type="region of interest" description="Disordered" evidence="2">
    <location>
        <begin position="192"/>
        <end position="215"/>
    </location>
</feature>
<dbReference type="Ensembl" id="ENSSLDT00000032594.1">
    <property type="protein sequence ID" value="ENSSLDP00000031688.1"/>
    <property type="gene ID" value="ENSSLDG00000024335.1"/>
</dbReference>
<keyword evidence="1" id="KW-1015">Disulfide bond</keyword>
<dbReference type="GO" id="GO:0004867">
    <property type="term" value="F:serine-type endopeptidase inhibitor activity"/>
    <property type="evidence" value="ECO:0007669"/>
    <property type="project" value="InterPro"/>
</dbReference>
<keyword evidence="7" id="KW-1185">Reference proteome</keyword>
<dbReference type="CDD" id="cd00109">
    <property type="entry name" value="Kunitz-type"/>
    <property type="match status" value="1"/>
</dbReference>
<dbReference type="PROSITE" id="PS50279">
    <property type="entry name" value="BPTI_KUNITZ_2"/>
    <property type="match status" value="2"/>
</dbReference>
<keyword evidence="3" id="KW-0472">Membrane</keyword>
<organism evidence="6 7">
    <name type="scientific">Seriola lalandi dorsalis</name>
    <dbReference type="NCBI Taxonomy" id="1841481"/>
    <lineage>
        <taxon>Eukaryota</taxon>
        <taxon>Metazoa</taxon>
        <taxon>Chordata</taxon>
        <taxon>Craniata</taxon>
        <taxon>Vertebrata</taxon>
        <taxon>Euteleostomi</taxon>
        <taxon>Actinopterygii</taxon>
        <taxon>Neopterygii</taxon>
        <taxon>Teleostei</taxon>
        <taxon>Neoteleostei</taxon>
        <taxon>Acanthomorphata</taxon>
        <taxon>Carangaria</taxon>
        <taxon>Carangiformes</taxon>
        <taxon>Carangidae</taxon>
        <taxon>Seriola</taxon>
    </lineage>
</organism>
<dbReference type="Pfam" id="PF00014">
    <property type="entry name" value="Kunitz_BPTI"/>
    <property type="match status" value="2"/>
</dbReference>
<evidence type="ECO:0000256" key="1">
    <source>
        <dbReference type="ARBA" id="ARBA00023157"/>
    </source>
</evidence>
<reference evidence="6" key="1">
    <citation type="submission" date="2025-08" db="UniProtKB">
        <authorList>
            <consortium name="Ensembl"/>
        </authorList>
    </citation>
    <scope>IDENTIFICATION</scope>
</reference>
<feature type="chain" id="PRO_5017462667" evidence="4">
    <location>
        <begin position="20"/>
        <end position="215"/>
    </location>
</feature>
<reference evidence="6" key="2">
    <citation type="submission" date="2025-09" db="UniProtKB">
        <authorList>
            <consortium name="Ensembl"/>
        </authorList>
    </citation>
    <scope>IDENTIFICATION</scope>
</reference>
<evidence type="ECO:0000259" key="5">
    <source>
        <dbReference type="PROSITE" id="PS50279"/>
    </source>
</evidence>
<feature type="domain" description="BPTI/Kunitz inhibitor" evidence="5">
    <location>
        <begin position="25"/>
        <end position="75"/>
    </location>
</feature>
<dbReference type="InterPro" id="IPR020901">
    <property type="entry name" value="Prtase_inh_Kunz-CS"/>
</dbReference>
<dbReference type="SUPFAM" id="SSF57362">
    <property type="entry name" value="BPTI-like"/>
    <property type="match status" value="2"/>
</dbReference>
<dbReference type="Gene3D" id="4.10.410.10">
    <property type="entry name" value="Pancreatic trypsin inhibitor Kunitz domain"/>
    <property type="match status" value="2"/>
</dbReference>
<dbReference type="Proteomes" id="UP000261360">
    <property type="component" value="Unplaced"/>
</dbReference>
<sequence>MKHLLFWGMVFAAIHISHSAVPEFCKLPSDAGEGTSFLFFVYYDPVKDQCDPFIYKGEGGNANRFVNERQCIRNCSTRAESIYPMVESEACHFKKAIGECSGQYMRYYYDSVHNKCKRFIWSGCIGNGNRFFDYNSCNATCAGIHDDRDEPEEDEPDTPIAIICGVLLAAIVASILITVIVLTVQSKKKVSKKAQGKSKEHKSESPLQGHGIEMA</sequence>
<keyword evidence="3" id="KW-1133">Transmembrane helix</keyword>
<dbReference type="SMART" id="SM00131">
    <property type="entry name" value="KU"/>
    <property type="match status" value="2"/>
</dbReference>
<evidence type="ECO:0000256" key="2">
    <source>
        <dbReference type="SAM" id="MobiDB-lite"/>
    </source>
</evidence>
<protein>
    <submittedName>
        <fullName evidence="6">Kunitz-type serine protease inhibitor bitisilin-3-like</fullName>
    </submittedName>
</protein>
<dbReference type="GeneID" id="111666884"/>
<dbReference type="STRING" id="1841481.ENSSLDP00000031688"/>
<dbReference type="PANTHER" id="PTHR10083">
    <property type="entry name" value="KUNITZ-TYPE PROTEASE INHIBITOR-RELATED"/>
    <property type="match status" value="1"/>
</dbReference>
<dbReference type="InterPro" id="IPR050098">
    <property type="entry name" value="TFPI/VKTCI-like"/>
</dbReference>
<dbReference type="CDD" id="cd22593">
    <property type="entry name" value="Kunitz_conkunitzin"/>
    <property type="match status" value="1"/>
</dbReference>
<accession>A0A3B4YTL4</accession>
<feature type="domain" description="BPTI/Kunitz inhibitor" evidence="5">
    <location>
        <begin position="91"/>
        <end position="141"/>
    </location>
</feature>
<dbReference type="PRINTS" id="PR00759">
    <property type="entry name" value="BASICPTASE"/>
</dbReference>
<dbReference type="InterPro" id="IPR036880">
    <property type="entry name" value="Kunitz_BPTI_sf"/>
</dbReference>
<dbReference type="RefSeq" id="XP_023278159.1">
    <property type="nucleotide sequence ID" value="XM_023422391.1"/>
</dbReference>
<keyword evidence="4" id="KW-0732">Signal</keyword>
<dbReference type="OrthoDB" id="4473401at2759"/>